<keyword evidence="2" id="KW-0812">Transmembrane</keyword>
<feature type="transmembrane region" description="Helical" evidence="2">
    <location>
        <begin position="15"/>
        <end position="33"/>
    </location>
</feature>
<evidence type="ECO:0000313" key="3">
    <source>
        <dbReference type="EMBL" id="KGF88595.1"/>
    </source>
</evidence>
<feature type="transmembrane region" description="Helical" evidence="2">
    <location>
        <begin position="40"/>
        <end position="57"/>
    </location>
</feature>
<dbReference type="Proteomes" id="UP000030598">
    <property type="component" value="Unassembled WGS sequence"/>
</dbReference>
<evidence type="ECO:0000313" key="4">
    <source>
        <dbReference type="Proteomes" id="UP000030598"/>
    </source>
</evidence>
<name>A0A0A1ZGS4_PROMR</name>
<keyword evidence="2" id="KW-0472">Membrane</keyword>
<evidence type="ECO:0000256" key="2">
    <source>
        <dbReference type="SAM" id="Phobius"/>
    </source>
</evidence>
<proteinExistence type="predicted"/>
<dbReference type="OrthoDB" id="514707at2"/>
<dbReference type="EMBL" id="JNAH01000003">
    <property type="protein sequence ID" value="KGF88595.1"/>
    <property type="molecule type" value="Genomic_DNA"/>
</dbReference>
<reference evidence="4" key="1">
    <citation type="journal article" date="2014" name="Sci. Data">
        <title>Genomes of diverse isolates of the marine cyanobacterium Prochlorococcus.</title>
        <authorList>
            <person name="Biller S."/>
            <person name="Berube P."/>
            <person name="Thompson J."/>
            <person name="Kelly L."/>
            <person name="Roggensack S."/>
            <person name="Awad L."/>
            <person name="Roache-Johnson K."/>
            <person name="Ding H."/>
            <person name="Giovannoni S.J."/>
            <person name="Moore L.R."/>
            <person name="Chisholm S.W."/>
        </authorList>
    </citation>
    <scope>NUCLEOTIDE SEQUENCE [LARGE SCALE GENOMIC DNA]</scope>
    <source>
        <strain evidence="4">GP2</strain>
    </source>
</reference>
<feature type="region of interest" description="Disordered" evidence="1">
    <location>
        <begin position="94"/>
        <end position="114"/>
    </location>
</feature>
<dbReference type="RefSeq" id="WP_032524093.1">
    <property type="nucleotide sequence ID" value="NZ_CP138934.1"/>
</dbReference>
<feature type="compositionally biased region" description="Basic and acidic residues" evidence="1">
    <location>
        <begin position="97"/>
        <end position="114"/>
    </location>
</feature>
<dbReference type="eggNOG" id="ENOG5032ITT">
    <property type="taxonomic scope" value="Bacteria"/>
</dbReference>
<feature type="transmembrane region" description="Helical" evidence="2">
    <location>
        <begin position="69"/>
        <end position="90"/>
    </location>
</feature>
<evidence type="ECO:0000256" key="1">
    <source>
        <dbReference type="SAM" id="MobiDB-lite"/>
    </source>
</evidence>
<dbReference type="AlphaFoldDB" id="A0A0A1ZGS4"/>
<comment type="caution">
    <text evidence="3">The sequence shown here is derived from an EMBL/GenBank/DDBJ whole genome shotgun (WGS) entry which is preliminary data.</text>
</comment>
<protein>
    <submittedName>
        <fullName evidence="3">Uncharacterized protein</fullName>
    </submittedName>
</protein>
<accession>A0A0A1ZGS4</accession>
<keyword evidence="2" id="KW-1133">Transmembrane helix</keyword>
<gene>
    <name evidence="3" type="ORF">EU91_0529</name>
</gene>
<organism evidence="3 4">
    <name type="scientific">Prochlorococcus marinus str. GP2</name>
    <dbReference type="NCBI Taxonomy" id="59925"/>
    <lineage>
        <taxon>Bacteria</taxon>
        <taxon>Bacillati</taxon>
        <taxon>Cyanobacteriota</taxon>
        <taxon>Cyanophyceae</taxon>
        <taxon>Synechococcales</taxon>
        <taxon>Prochlorococcaceae</taxon>
        <taxon>Prochlorococcus</taxon>
    </lineage>
</organism>
<sequence length="114" mass="12843">MSYPSRDEILASSKGWVASFLNFLPGLGSGYLYQRRWKPYFFTITASTAWFALGIFLQGDSEPSQNEQIIGISGLFFISIVTVIEANLAFKKSSNKTKAEKEKIISSEKKGWFK</sequence>